<dbReference type="AlphaFoldDB" id="A0AAJ0A6T9"/>
<dbReference type="EMBL" id="JAHMHR010000089">
    <property type="protein sequence ID" value="KAK1657594.1"/>
    <property type="molecule type" value="Genomic_DNA"/>
</dbReference>
<evidence type="ECO:0000313" key="2">
    <source>
        <dbReference type="EMBL" id="KAK1657594.1"/>
    </source>
</evidence>
<name>A0AAJ0A6T9_9PEZI</name>
<proteinExistence type="predicted"/>
<accession>A0AAJ0A6T9</accession>
<protein>
    <submittedName>
        <fullName evidence="2">Uncharacterized protein</fullName>
    </submittedName>
</protein>
<evidence type="ECO:0000256" key="1">
    <source>
        <dbReference type="SAM" id="MobiDB-lite"/>
    </source>
</evidence>
<dbReference type="GeneID" id="85457663"/>
<sequence length="119" mass="12734">MTVSSSMHVSSLLFSTLEVPLGALFVRSLTCSLLAACGGHYKGKDPARQTPMLWASGPGFSRRKWTLFLYGADANRGQQKSTKNKELMRLGLAQWIKSDFASGAGPKAGNIPQGSGTRS</sequence>
<evidence type="ECO:0000313" key="3">
    <source>
        <dbReference type="Proteomes" id="UP001224890"/>
    </source>
</evidence>
<dbReference type="Proteomes" id="UP001224890">
    <property type="component" value="Unassembled WGS sequence"/>
</dbReference>
<organism evidence="2 3">
    <name type="scientific">Colletotrichum godetiae</name>
    <dbReference type="NCBI Taxonomy" id="1209918"/>
    <lineage>
        <taxon>Eukaryota</taxon>
        <taxon>Fungi</taxon>
        <taxon>Dikarya</taxon>
        <taxon>Ascomycota</taxon>
        <taxon>Pezizomycotina</taxon>
        <taxon>Sordariomycetes</taxon>
        <taxon>Hypocreomycetidae</taxon>
        <taxon>Glomerellales</taxon>
        <taxon>Glomerellaceae</taxon>
        <taxon>Colletotrichum</taxon>
        <taxon>Colletotrichum acutatum species complex</taxon>
    </lineage>
</organism>
<reference evidence="2" key="1">
    <citation type="submission" date="2021-06" db="EMBL/GenBank/DDBJ databases">
        <title>Comparative genomics, transcriptomics and evolutionary studies reveal genomic signatures of adaptation to plant cell wall in hemibiotrophic fungi.</title>
        <authorList>
            <consortium name="DOE Joint Genome Institute"/>
            <person name="Baroncelli R."/>
            <person name="Diaz J.F."/>
            <person name="Benocci T."/>
            <person name="Peng M."/>
            <person name="Battaglia E."/>
            <person name="Haridas S."/>
            <person name="Andreopoulos W."/>
            <person name="Labutti K."/>
            <person name="Pangilinan J."/>
            <person name="Floch G.L."/>
            <person name="Makela M.R."/>
            <person name="Henrissat B."/>
            <person name="Grigoriev I.V."/>
            <person name="Crouch J.A."/>
            <person name="De Vries R.P."/>
            <person name="Sukno S.A."/>
            <person name="Thon M.R."/>
        </authorList>
    </citation>
    <scope>NUCLEOTIDE SEQUENCE</scope>
    <source>
        <strain evidence="2">CBS 193.32</strain>
    </source>
</reference>
<feature type="region of interest" description="Disordered" evidence="1">
    <location>
        <begin position="100"/>
        <end position="119"/>
    </location>
</feature>
<comment type="caution">
    <text evidence="2">The sequence shown here is derived from an EMBL/GenBank/DDBJ whole genome shotgun (WGS) entry which is preliminary data.</text>
</comment>
<gene>
    <name evidence="2" type="ORF">BDP55DRAFT_638612</name>
</gene>
<dbReference type="RefSeq" id="XP_060422358.1">
    <property type="nucleotide sequence ID" value="XM_060573137.1"/>
</dbReference>
<keyword evidence="3" id="KW-1185">Reference proteome</keyword>